<sequence>MQYIRSRIEDIKSLSLEDKLILFVAFALFLPMYASTICIASVTIYALFKKNLISSIKHQIGAKFLYAFCLLEIVVSLFYANSIGVINALGMLLIGAYVAYYRDHISSKVFDLMIEMILLLSLIITAFGLFEFNYYSQLADHSFFDFYVQNKPSRRIHVTFLNANIYATMIEFFVVCCLYKWVNCSSLKEKAFYVFCGVVNLIMLYLTGCRTAFVPLALVVPVFFICYGERKWILLSIGLFLAGIIAVLLIPDLIPRLSDISTLESRFDIWYGAFQGIAMYPLFGNGPQTYGRLYPIYDWHKAPHAHNIYIDAISSYGIIGTVLLVGYYVYLGKEMMQVRKHKSLFGMMVSFVLVYLIHGLLDCTLNALWTGMLFFVVLNTGAMYRKEN</sequence>
<keyword evidence="3 5" id="KW-1133">Transmembrane helix</keyword>
<protein>
    <recommendedName>
        <fullName evidence="6">O-antigen ligase-related domain-containing protein</fullName>
    </recommendedName>
</protein>
<evidence type="ECO:0000256" key="5">
    <source>
        <dbReference type="SAM" id="Phobius"/>
    </source>
</evidence>
<feature type="transmembrane region" description="Helical" evidence="5">
    <location>
        <begin position="20"/>
        <end position="48"/>
    </location>
</feature>
<dbReference type="PANTHER" id="PTHR37422">
    <property type="entry name" value="TEICHURONIC ACID BIOSYNTHESIS PROTEIN TUAE"/>
    <property type="match status" value="1"/>
</dbReference>
<feature type="transmembrane region" description="Helical" evidence="5">
    <location>
        <begin position="367"/>
        <end position="384"/>
    </location>
</feature>
<comment type="caution">
    <text evidence="7">The sequence shown here is derived from an EMBL/GenBank/DDBJ whole genome shotgun (WGS) entry which is preliminary data.</text>
</comment>
<dbReference type="EMBL" id="NFKM01000002">
    <property type="protein sequence ID" value="OUP61602.1"/>
    <property type="molecule type" value="Genomic_DNA"/>
</dbReference>
<dbReference type="PANTHER" id="PTHR37422:SF20">
    <property type="entry name" value="O-ANTIGEN POLYMERASE"/>
    <property type="match status" value="1"/>
</dbReference>
<feature type="transmembrane region" description="Helical" evidence="5">
    <location>
        <begin position="113"/>
        <end position="136"/>
    </location>
</feature>
<dbReference type="GO" id="GO:0016020">
    <property type="term" value="C:membrane"/>
    <property type="evidence" value="ECO:0007669"/>
    <property type="project" value="UniProtKB-SubCell"/>
</dbReference>
<dbReference type="RefSeq" id="WP_087158073.1">
    <property type="nucleotide sequence ID" value="NZ_NFKM01000002.1"/>
</dbReference>
<dbReference type="InterPro" id="IPR007016">
    <property type="entry name" value="O-antigen_ligase-rel_domated"/>
</dbReference>
<feature type="transmembrane region" description="Helical" evidence="5">
    <location>
        <begin position="156"/>
        <end position="179"/>
    </location>
</feature>
<name>A0A1Y4M4I1_9FIRM</name>
<evidence type="ECO:0000313" key="8">
    <source>
        <dbReference type="Proteomes" id="UP000195447"/>
    </source>
</evidence>
<evidence type="ECO:0000256" key="1">
    <source>
        <dbReference type="ARBA" id="ARBA00004141"/>
    </source>
</evidence>
<evidence type="ECO:0000256" key="2">
    <source>
        <dbReference type="ARBA" id="ARBA00022692"/>
    </source>
</evidence>
<comment type="subcellular location">
    <subcellularLocation>
        <location evidence="1">Membrane</location>
        <topology evidence="1">Multi-pass membrane protein</topology>
    </subcellularLocation>
</comment>
<evidence type="ECO:0000256" key="3">
    <source>
        <dbReference type="ARBA" id="ARBA00022989"/>
    </source>
</evidence>
<keyword evidence="4 5" id="KW-0472">Membrane</keyword>
<reference evidence="8" key="1">
    <citation type="submission" date="2017-04" db="EMBL/GenBank/DDBJ databases">
        <title>Function of individual gut microbiota members based on whole genome sequencing of pure cultures obtained from chicken caecum.</title>
        <authorList>
            <person name="Medvecky M."/>
            <person name="Cejkova D."/>
            <person name="Polansky O."/>
            <person name="Karasova D."/>
            <person name="Kubasova T."/>
            <person name="Cizek A."/>
            <person name="Rychlik I."/>
        </authorList>
    </citation>
    <scope>NUCLEOTIDE SEQUENCE [LARGE SCALE GENOMIC DNA]</scope>
    <source>
        <strain evidence="8">An178</strain>
    </source>
</reference>
<feature type="transmembrane region" description="Helical" evidence="5">
    <location>
        <begin position="85"/>
        <end position="101"/>
    </location>
</feature>
<feature type="transmembrane region" description="Helical" evidence="5">
    <location>
        <begin position="343"/>
        <end position="361"/>
    </location>
</feature>
<dbReference type="AlphaFoldDB" id="A0A1Y4M4I1"/>
<feature type="transmembrane region" description="Helical" evidence="5">
    <location>
        <begin position="60"/>
        <end position="79"/>
    </location>
</feature>
<feature type="domain" description="O-antigen ligase-related" evidence="6">
    <location>
        <begin position="198"/>
        <end position="325"/>
    </location>
</feature>
<accession>A0A1Y4M4I1</accession>
<dbReference type="Proteomes" id="UP000195447">
    <property type="component" value="Unassembled WGS sequence"/>
</dbReference>
<evidence type="ECO:0000313" key="7">
    <source>
        <dbReference type="EMBL" id="OUP61602.1"/>
    </source>
</evidence>
<feature type="transmembrane region" description="Helical" evidence="5">
    <location>
        <begin position="308"/>
        <end position="331"/>
    </location>
</feature>
<keyword evidence="8" id="KW-1185">Reference proteome</keyword>
<feature type="transmembrane region" description="Helical" evidence="5">
    <location>
        <begin position="191"/>
        <end position="213"/>
    </location>
</feature>
<evidence type="ECO:0000259" key="6">
    <source>
        <dbReference type="Pfam" id="PF04932"/>
    </source>
</evidence>
<proteinExistence type="predicted"/>
<gene>
    <name evidence="7" type="ORF">B5F14_01225</name>
</gene>
<keyword evidence="2 5" id="KW-0812">Transmembrane</keyword>
<dbReference type="Pfam" id="PF04932">
    <property type="entry name" value="Wzy_C"/>
    <property type="match status" value="1"/>
</dbReference>
<evidence type="ECO:0000256" key="4">
    <source>
        <dbReference type="ARBA" id="ARBA00023136"/>
    </source>
</evidence>
<feature type="transmembrane region" description="Helical" evidence="5">
    <location>
        <begin position="233"/>
        <end position="255"/>
    </location>
</feature>
<dbReference type="InterPro" id="IPR051533">
    <property type="entry name" value="WaaL-like"/>
</dbReference>
<organism evidence="7 8">
    <name type="scientific">Faecalitalea cylindroides</name>
    <dbReference type="NCBI Taxonomy" id="39483"/>
    <lineage>
        <taxon>Bacteria</taxon>
        <taxon>Bacillati</taxon>
        <taxon>Bacillota</taxon>
        <taxon>Erysipelotrichia</taxon>
        <taxon>Erysipelotrichales</taxon>
        <taxon>Erysipelotrichaceae</taxon>
        <taxon>Faecalitalea</taxon>
    </lineage>
</organism>